<keyword evidence="1" id="KW-0732">Signal</keyword>
<keyword evidence="4" id="KW-1185">Reference proteome</keyword>
<dbReference type="SMART" id="SM00869">
    <property type="entry name" value="Autotransporter"/>
    <property type="match status" value="1"/>
</dbReference>
<organism evidence="3 4">
    <name type="scientific">Sphingomonas pokkalii</name>
    <dbReference type="NCBI Taxonomy" id="2175090"/>
    <lineage>
        <taxon>Bacteria</taxon>
        <taxon>Pseudomonadati</taxon>
        <taxon>Pseudomonadota</taxon>
        <taxon>Alphaproteobacteria</taxon>
        <taxon>Sphingomonadales</taxon>
        <taxon>Sphingomonadaceae</taxon>
        <taxon>Sphingomonas</taxon>
    </lineage>
</organism>
<feature type="signal peptide" evidence="1">
    <location>
        <begin position="1"/>
        <end position="18"/>
    </location>
</feature>
<dbReference type="InterPro" id="IPR036709">
    <property type="entry name" value="Autotransporte_beta_dom_sf"/>
</dbReference>
<dbReference type="SUPFAM" id="SSF103515">
    <property type="entry name" value="Autotransporter"/>
    <property type="match status" value="1"/>
</dbReference>
<dbReference type="Proteomes" id="UP000245890">
    <property type="component" value="Unassembled WGS sequence"/>
</dbReference>
<name>A0A2U0SB06_9SPHN</name>
<comment type="caution">
    <text evidence="3">The sequence shown here is derived from an EMBL/GenBank/DDBJ whole genome shotgun (WGS) entry which is preliminary data.</text>
</comment>
<accession>A0A2U0SB06</accession>
<sequence>MLGTSVLALGVATSSAHAQCTPDPTVASETTTCSGNDTDGLVVTTNGSTVVVADSATTGQLRVNIPAVPDSYQRRLATINVIGHVNGGSQSGIVVQPGPASANTYDFYGTLATISVAAGAQISGVNGVVADGTGNSYSPALASIDNAGSITGTSGIALLAIRPDRGGFLSITNAASGTIGAISGGVGTLVNAGTIDGDSRSAIDQTTTYNSRLGFGDWTNSGTIRANTSAATINQLSQLQAVTNSGTITNAGSGAAIQGDHIQLTNLADGRISTAGRVAIGTETALTLVNTGTIVGDVTSSQGYGSYFSSSVDSTAGQIIGNVAFGSGNDTIYARYDGTATLVTGVTGTIDGGMGTNSVVLAPTSDVRVTSAVTLPSSFQRLRLAPGAGATLTLGDGFVAPGVLEITGAGTIVNETALRINDQAFVQPYTLSSGTLVNKGTIQATVPTFYYALDLNRSNLTNSGRIESSGNGINTAGTISNSGTIVARDTAVRLFGEGFDNSGTIRSTAGVGAVLDGNTYYTATNSGRIEGATYGVDIGYVLNNSGTIAATGAGTAVGLSYYGVLNNLAGGVINGGAYAVTGKDPYGSTTVDAGGVFNAGTINGDVTFLPTNGTVPYYSTSNTYVALPGGVLNGNLTLGRGDTLVTDLVNTGPGSFAGITGTVTGIDALLRYRVSGQQSAVIGAVGPFATTGYELVDSATLTLTAATAQNNTLVLAGSGIVDLNANVTTTNATTLRVVRAAAITSLQPSSGTNGLTLINRGTLTSTITDYFGGGYGVVSMYGKNTLDNEGTIRALYTATNGGSSYNAAVVGGDALINNGRIELDGSYGTSGVRSVTNNGTIVQTGTRDSYAIFDAGLVINNGTIQTTGPAITGNYGGIVINAGTIASSGGTFGQGAINLYAGRVNNAGAIQGNVVLGSQSIYFSNGGTLTGNLDLGYGSIFLQSGETTGVSGKITASDSAYGRALAASGSVAIGPAPTSGFTSAAVAALGSDTILTLTGVDTAFADVAVMGNGSVISRAAIAGSVSLTGGSTLFGDDNTGPVASFTNAGTIGGTVYGLVAAMANTGTIGGSALTGPAVTVYNDAALSFVNSGRIAMGYRGTPIVVLGAVDALAASNSGTIEGGLFAYTRFAKTTATGTVTIANSGAIRNDAIDVAATGLVVNVDGNRGASGTVSLNNSGTVVATGSSATGVNLSMDPDDQVITFTVQNSGSIAATGTSTAQNAMAALGINLAGKDAKTTGTITNQSSGSITATGTNAVAVLASDTVLTLNNAGRIAASGTGAAAIVANGSSTITLTNTGTITGATLLSDGADLVENGGSMGALSLGAGNDRVVLRDGAINPRIDGGAGDDRLEIAGTASGAAIALGDVANVEALRMSGGFATLSGTAAFADVQLNGGRLVGLAGSTIAANTITVATGATFGSAGTVNGNVAVAGTLSPGASPGTMTVNGNVALAGTSTALFEITPTISDKLVVNGTVSIANGATLQIVQTGNVTPGTLFDLITASGGISGSFSTIQTGGAGFGLFSQSGGRIRVMSTFVAATGFSGAARQSLDYVNGVLLGGRAAPALIAAAPQLLTGTGASDAAAFVRITPQAYAATRQISIENGLTLADAARGQAFAPVRETPGLFSFASALGGTRTLEGDPTGGVARTTTNGYGFLAGIGFGDTRWSVGAFGGYMNSRQTLADLGARTNADGVVAGVHGRVRYRGVGLKATIAYDGAQADTRRVLPVGSADGRYDLRGWTADASIDTQLRLSGGWSLRPAIGATAIRTTREAAVEQGESPLALTVAKRRDTAVFVDGGITFAGAAQAGAAGSIRPYLTLGARYQIRGRVPYAAAGLAGGDIALLGEGATRASLLATAKLGADVVLSPRLALFAVLSGESGDADHRAAARGGVRLAF</sequence>
<gene>
    <name evidence="3" type="ORF">DD559_03870</name>
</gene>
<evidence type="ECO:0000313" key="3">
    <source>
        <dbReference type="EMBL" id="PVX28577.1"/>
    </source>
</evidence>
<feature type="chain" id="PRO_5015433170" description="Autotransporter domain-containing protein" evidence="1">
    <location>
        <begin position="19"/>
        <end position="1899"/>
    </location>
</feature>
<dbReference type="PROSITE" id="PS51208">
    <property type="entry name" value="AUTOTRANSPORTER"/>
    <property type="match status" value="1"/>
</dbReference>
<evidence type="ECO:0000259" key="2">
    <source>
        <dbReference type="PROSITE" id="PS51208"/>
    </source>
</evidence>
<evidence type="ECO:0000313" key="4">
    <source>
        <dbReference type="Proteomes" id="UP000245890"/>
    </source>
</evidence>
<protein>
    <recommendedName>
        <fullName evidence="2">Autotransporter domain-containing protein</fullName>
    </recommendedName>
</protein>
<evidence type="ECO:0000256" key="1">
    <source>
        <dbReference type="SAM" id="SignalP"/>
    </source>
</evidence>
<reference evidence="3 4" key="1">
    <citation type="submission" date="2018-05" db="EMBL/GenBank/DDBJ databases">
        <title>Description of Sphingomonas pokkalii sp nov, isolated from the rhizosphere of saline tolerant pokkali rice and its draft genome analysis.</title>
        <authorList>
            <person name="Menon R."/>
            <person name="Kumari S."/>
            <person name="Rameshkumar N."/>
        </authorList>
    </citation>
    <scope>NUCLEOTIDE SEQUENCE [LARGE SCALE GENOMIC DNA]</scope>
    <source>
        <strain evidence="3 4">L3B27</strain>
    </source>
</reference>
<dbReference type="EMBL" id="QENQ01000001">
    <property type="protein sequence ID" value="PVX28577.1"/>
    <property type="molecule type" value="Genomic_DNA"/>
</dbReference>
<dbReference type="InterPro" id="IPR005546">
    <property type="entry name" value="Autotransporte_beta"/>
</dbReference>
<feature type="domain" description="Autotransporter" evidence="2">
    <location>
        <begin position="1620"/>
        <end position="1899"/>
    </location>
</feature>
<proteinExistence type="predicted"/>